<dbReference type="Proteomes" id="UP000655588">
    <property type="component" value="Unassembled WGS sequence"/>
</dbReference>
<reference evidence="9" key="1">
    <citation type="submission" date="2019-11" db="EMBL/GenBank/DDBJ databases">
        <title>The nuclear and mitochondrial genomes of Frieseomelitta varia - a highly eusocial stingless bee (Meliponini) with a permanently sterile worker caste.</title>
        <authorList>
            <person name="Freitas F.C.P."/>
            <person name="Lourenco A.P."/>
            <person name="Nunes F.M.F."/>
            <person name="Paschoal A.R."/>
            <person name="Abreu F.C.P."/>
            <person name="Barbin F.O."/>
            <person name="Bataglia L."/>
            <person name="Cardoso-Junior C.A.M."/>
            <person name="Cervoni M.S."/>
            <person name="Silva S.R."/>
            <person name="Dalarmi F."/>
            <person name="Del Lama M.A."/>
            <person name="Depintor T.S."/>
            <person name="Ferreira K.M."/>
            <person name="Goria P.S."/>
            <person name="Jaskot M.C."/>
            <person name="Lago D.C."/>
            <person name="Luna-Lucena D."/>
            <person name="Moda L.M."/>
            <person name="Nascimento L."/>
            <person name="Pedrino M."/>
            <person name="Rabico F.O."/>
            <person name="Sanches F.C."/>
            <person name="Santos D.E."/>
            <person name="Santos C.G."/>
            <person name="Vieira J."/>
            <person name="Lopes T.F."/>
            <person name="Barchuk A.R."/>
            <person name="Hartfelder K."/>
            <person name="Simoes Z.L.P."/>
            <person name="Bitondi M.M.G."/>
            <person name="Pinheiro D.G."/>
        </authorList>
    </citation>
    <scope>NUCLEOTIDE SEQUENCE</scope>
    <source>
        <strain evidence="9">USP_RPSP 00005682</strain>
        <tissue evidence="9">Whole individual</tissue>
    </source>
</reference>
<dbReference type="InterPro" id="IPR038844">
    <property type="entry name" value="CFAP157"/>
</dbReference>
<name>A0A833VKC8_9HYME</name>
<evidence type="ECO:0000256" key="6">
    <source>
        <dbReference type="ARBA" id="ARBA00023273"/>
    </source>
</evidence>
<dbReference type="GO" id="GO:0036064">
    <property type="term" value="C:ciliary basal body"/>
    <property type="evidence" value="ECO:0007669"/>
    <property type="project" value="TreeGrafter"/>
</dbReference>
<comment type="caution">
    <text evidence="9">The sequence shown here is derived from an EMBL/GenBank/DDBJ whole genome shotgun (WGS) entry which is preliminary data.</text>
</comment>
<dbReference type="PANTHER" id="PTHR31954:SF1">
    <property type="entry name" value="CILIA- AND FLAGELLA-ASSOCIATED PROTEIN 157"/>
    <property type="match status" value="1"/>
</dbReference>
<accession>A0A833VKC8</accession>
<comment type="subcellular location">
    <subcellularLocation>
        <location evidence="1">Cell projection</location>
        <location evidence="1">Cilium</location>
    </subcellularLocation>
</comment>
<evidence type="ECO:0000256" key="4">
    <source>
        <dbReference type="ARBA" id="ARBA00023054"/>
    </source>
</evidence>
<dbReference type="AlphaFoldDB" id="A0A833VKC8"/>
<keyword evidence="6" id="KW-0966">Cell projection</keyword>
<feature type="region of interest" description="Disordered" evidence="8">
    <location>
        <begin position="502"/>
        <end position="521"/>
    </location>
</feature>
<evidence type="ECO:0000256" key="7">
    <source>
        <dbReference type="SAM" id="Coils"/>
    </source>
</evidence>
<keyword evidence="4 7" id="KW-0175">Coiled coil</keyword>
<dbReference type="EMBL" id="WNWW01000842">
    <property type="protein sequence ID" value="KAF3421601.1"/>
    <property type="molecule type" value="Genomic_DNA"/>
</dbReference>
<feature type="compositionally biased region" description="Basic and acidic residues" evidence="8">
    <location>
        <begin position="511"/>
        <end position="521"/>
    </location>
</feature>
<keyword evidence="5" id="KW-0969">Cilium</keyword>
<organism evidence="9 10">
    <name type="scientific">Frieseomelitta varia</name>
    <dbReference type="NCBI Taxonomy" id="561572"/>
    <lineage>
        <taxon>Eukaryota</taxon>
        <taxon>Metazoa</taxon>
        <taxon>Ecdysozoa</taxon>
        <taxon>Arthropoda</taxon>
        <taxon>Hexapoda</taxon>
        <taxon>Insecta</taxon>
        <taxon>Pterygota</taxon>
        <taxon>Neoptera</taxon>
        <taxon>Endopterygota</taxon>
        <taxon>Hymenoptera</taxon>
        <taxon>Apocrita</taxon>
        <taxon>Aculeata</taxon>
        <taxon>Apoidea</taxon>
        <taxon>Anthophila</taxon>
        <taxon>Apidae</taxon>
        <taxon>Frieseomelitta</taxon>
    </lineage>
</organism>
<evidence type="ECO:0000313" key="9">
    <source>
        <dbReference type="EMBL" id="KAF3421601.1"/>
    </source>
</evidence>
<evidence type="ECO:0000256" key="1">
    <source>
        <dbReference type="ARBA" id="ARBA00004138"/>
    </source>
</evidence>
<dbReference type="GO" id="GO:0008017">
    <property type="term" value="F:microtubule binding"/>
    <property type="evidence" value="ECO:0007669"/>
    <property type="project" value="TreeGrafter"/>
</dbReference>
<evidence type="ECO:0000256" key="3">
    <source>
        <dbReference type="ARBA" id="ARBA00014087"/>
    </source>
</evidence>
<gene>
    <name evidence="9" type="ORF">E2986_07119</name>
</gene>
<evidence type="ECO:0000256" key="5">
    <source>
        <dbReference type="ARBA" id="ARBA00023069"/>
    </source>
</evidence>
<evidence type="ECO:0000313" key="10">
    <source>
        <dbReference type="Proteomes" id="UP000655588"/>
    </source>
</evidence>
<protein>
    <recommendedName>
        <fullName evidence="3">Cilia- and flagella-associated protein 157</fullName>
    </recommendedName>
</protein>
<proteinExistence type="inferred from homology"/>
<evidence type="ECO:0000256" key="8">
    <source>
        <dbReference type="SAM" id="MobiDB-lite"/>
    </source>
</evidence>
<feature type="coiled-coil region" evidence="7">
    <location>
        <begin position="44"/>
        <end position="99"/>
    </location>
</feature>
<evidence type="ECO:0000256" key="2">
    <source>
        <dbReference type="ARBA" id="ARBA00010841"/>
    </source>
</evidence>
<sequence length="521" mass="61432">MVDLHGKDKGNISLPKKLQSYDDEDEKNLPTIINTQRTFYSIKIADIENRINRNDELLDEIETTNERSAAADAETAEEIANLNKSLSAQNNSIKSLKENIGVVENDRTENRKLHEKKIELFVQQYKKTKVELISRIKVLSNFKNFLFLLILFSIHSSTSQDKIVFIDARINVLEDFKKIQHALEEKLEANQVQMIENERKIKEAMKIINRKKEFDKEMLKNEMYDCLLDLATQFQREVNKYINLPNQRLMRENIMLKNELLQISTRISSIMDVNIILKNAVIDHKKKMNVQTELMKGNIVTAKVQNEMLKRLRKKFYNTKGYFSFINVPDPAVEQKYLMLIEKARQEENDINFQLSSLKTLLHKERTKISVRQHENIYISLDIERWIFFTMQILNFKENLYCKNGQLEDMNTSMFETIPRELESVSNIKEIAEDLDFEMTVDFIEKELSKETLDKMKHIEDLEKQMKISIKSSEKSQELLIEDTFKHTVDFQIKNQHELPTDYEFAEESLSDEKSTEESTK</sequence>
<keyword evidence="10" id="KW-1185">Reference proteome</keyword>
<comment type="similarity">
    <text evidence="2">Belongs to the CFAP157 family.</text>
</comment>
<dbReference type="PANTHER" id="PTHR31954">
    <property type="entry name" value="CILIA- AND FLAGELLA-ASSOCIATED PROTEIN 157"/>
    <property type="match status" value="1"/>
</dbReference>